<keyword evidence="3" id="KW-1185">Reference proteome</keyword>
<evidence type="ECO:0000256" key="1">
    <source>
        <dbReference type="SAM" id="MobiDB-lite"/>
    </source>
</evidence>
<name>A0A5B7IL52_PORTR</name>
<feature type="region of interest" description="Disordered" evidence="1">
    <location>
        <begin position="73"/>
        <end position="97"/>
    </location>
</feature>
<proteinExistence type="predicted"/>
<dbReference type="EMBL" id="VSRR010070769">
    <property type="protein sequence ID" value="MPC86201.1"/>
    <property type="molecule type" value="Genomic_DNA"/>
</dbReference>
<evidence type="ECO:0000313" key="2">
    <source>
        <dbReference type="EMBL" id="MPC86201.1"/>
    </source>
</evidence>
<sequence length="97" mass="10665">MAKQPTDMLDSFAKVGCHPGLAHPWLVISLAAAAAQSPADPIPHRQLQWTGKRGLALATMVLATCLLAYQHEDTKENPRKRMAKAEQDLEKKKVVSH</sequence>
<dbReference type="AlphaFoldDB" id="A0A5B7IL52"/>
<reference evidence="2 3" key="1">
    <citation type="submission" date="2019-05" db="EMBL/GenBank/DDBJ databases">
        <title>Another draft genome of Portunus trituberculatus and its Hox gene families provides insights of decapod evolution.</title>
        <authorList>
            <person name="Jeong J.-H."/>
            <person name="Song I."/>
            <person name="Kim S."/>
            <person name="Choi T."/>
            <person name="Kim D."/>
            <person name="Ryu S."/>
            <person name="Kim W."/>
        </authorList>
    </citation>
    <scope>NUCLEOTIDE SEQUENCE [LARGE SCALE GENOMIC DNA]</scope>
    <source>
        <tissue evidence="2">Muscle</tissue>
    </source>
</reference>
<comment type="caution">
    <text evidence="2">The sequence shown here is derived from an EMBL/GenBank/DDBJ whole genome shotgun (WGS) entry which is preliminary data.</text>
</comment>
<evidence type="ECO:0000313" key="3">
    <source>
        <dbReference type="Proteomes" id="UP000324222"/>
    </source>
</evidence>
<gene>
    <name evidence="2" type="ORF">E2C01_081019</name>
</gene>
<accession>A0A5B7IL52</accession>
<organism evidence="2 3">
    <name type="scientific">Portunus trituberculatus</name>
    <name type="common">Swimming crab</name>
    <name type="synonym">Neptunus trituberculatus</name>
    <dbReference type="NCBI Taxonomy" id="210409"/>
    <lineage>
        <taxon>Eukaryota</taxon>
        <taxon>Metazoa</taxon>
        <taxon>Ecdysozoa</taxon>
        <taxon>Arthropoda</taxon>
        <taxon>Crustacea</taxon>
        <taxon>Multicrustacea</taxon>
        <taxon>Malacostraca</taxon>
        <taxon>Eumalacostraca</taxon>
        <taxon>Eucarida</taxon>
        <taxon>Decapoda</taxon>
        <taxon>Pleocyemata</taxon>
        <taxon>Brachyura</taxon>
        <taxon>Eubrachyura</taxon>
        <taxon>Portunoidea</taxon>
        <taxon>Portunidae</taxon>
        <taxon>Portuninae</taxon>
        <taxon>Portunus</taxon>
    </lineage>
</organism>
<protein>
    <submittedName>
        <fullName evidence="2">Uncharacterized protein</fullName>
    </submittedName>
</protein>
<dbReference type="Proteomes" id="UP000324222">
    <property type="component" value="Unassembled WGS sequence"/>
</dbReference>